<dbReference type="EMBL" id="JAOQJU010000007">
    <property type="protein sequence ID" value="MCU6686460.1"/>
    <property type="molecule type" value="Genomic_DNA"/>
</dbReference>
<evidence type="ECO:0000313" key="3">
    <source>
        <dbReference type="EMBL" id="MCU6686460.1"/>
    </source>
</evidence>
<evidence type="ECO:0000259" key="2">
    <source>
        <dbReference type="Pfam" id="PF17863"/>
    </source>
</evidence>
<dbReference type="InterPro" id="IPR050764">
    <property type="entry name" value="CbbQ/NirQ/NorQ/GpvN"/>
</dbReference>
<sequence>MQEKIELIQKEMKKVIVGKDDVIQKVLIAVLAQGHVLLEDVPGTGKTTLAAAFAKVLGLDSRRIQFTSDTMPSDIIGFSIYDMKTGELTYKPGAIMTNLLLADEINRTSSKTQSALLEAMEERQVTVDGVTRKLEEPFIVLATQNPAGSAGTQMLPAAQLDRFLMRLSMGYPDRASQVEIMKDRHHTDPMERVQPVLAIPDLLAVTEQVTNVHVSDPIYNYITDLAEETRNNPYIQLGVSPRGALAVCRTAKACAFIHGRDYVIPEDVAEIFKCVCGHRLILSAKARLHEQTAEGLLEEILEHVDKPEMKESKIR</sequence>
<dbReference type="Pfam" id="PF17863">
    <property type="entry name" value="AAA_lid_2"/>
    <property type="match status" value="1"/>
</dbReference>
<evidence type="ECO:0000313" key="4">
    <source>
        <dbReference type="Proteomes" id="UP001652431"/>
    </source>
</evidence>
<feature type="domain" description="ChlI/MoxR AAA lid" evidence="2">
    <location>
        <begin position="228"/>
        <end position="299"/>
    </location>
</feature>
<dbReference type="RefSeq" id="WP_158369540.1">
    <property type="nucleotide sequence ID" value="NZ_JAOQJU010000007.1"/>
</dbReference>
<dbReference type="PANTHER" id="PTHR42759">
    <property type="entry name" value="MOXR FAMILY PROTEIN"/>
    <property type="match status" value="1"/>
</dbReference>
<keyword evidence="4" id="KW-1185">Reference proteome</keyword>
<organism evidence="3 4">
    <name type="scientific">Dorea acetigenes</name>
    <dbReference type="NCBI Taxonomy" id="2981787"/>
    <lineage>
        <taxon>Bacteria</taxon>
        <taxon>Bacillati</taxon>
        <taxon>Bacillota</taxon>
        <taxon>Clostridia</taxon>
        <taxon>Lachnospirales</taxon>
        <taxon>Lachnospiraceae</taxon>
        <taxon>Dorea</taxon>
    </lineage>
</organism>
<dbReference type="Gene3D" id="3.40.50.300">
    <property type="entry name" value="P-loop containing nucleotide triphosphate hydrolases"/>
    <property type="match status" value="1"/>
</dbReference>
<feature type="domain" description="ATPase AAA-3" evidence="1">
    <location>
        <begin position="35"/>
        <end position="165"/>
    </location>
</feature>
<dbReference type="InterPro" id="IPR011703">
    <property type="entry name" value="ATPase_AAA-3"/>
</dbReference>
<dbReference type="InterPro" id="IPR027417">
    <property type="entry name" value="P-loop_NTPase"/>
</dbReference>
<dbReference type="PIRSF" id="PIRSF002849">
    <property type="entry name" value="AAA_ATPase_chaperone_MoxR_prd"/>
    <property type="match status" value="1"/>
</dbReference>
<reference evidence="3 4" key="1">
    <citation type="journal article" date="2021" name="ISME Commun">
        <title>Automated analysis of genomic sequences facilitates high-throughput and comprehensive description of bacteria.</title>
        <authorList>
            <person name="Hitch T.C.A."/>
        </authorList>
    </citation>
    <scope>NUCLEOTIDE SEQUENCE [LARGE SCALE GENOMIC DNA]</scope>
    <source>
        <strain evidence="3 4">Sanger_03</strain>
    </source>
</reference>
<comment type="caution">
    <text evidence="3">The sequence shown here is derived from an EMBL/GenBank/DDBJ whole genome shotgun (WGS) entry which is preliminary data.</text>
</comment>
<dbReference type="CDD" id="cd00009">
    <property type="entry name" value="AAA"/>
    <property type="match status" value="1"/>
</dbReference>
<evidence type="ECO:0000259" key="1">
    <source>
        <dbReference type="Pfam" id="PF07726"/>
    </source>
</evidence>
<dbReference type="SUPFAM" id="SSF52540">
    <property type="entry name" value="P-loop containing nucleoside triphosphate hydrolases"/>
    <property type="match status" value="1"/>
</dbReference>
<accession>A0ABT2RM48</accession>
<dbReference type="Pfam" id="PF07726">
    <property type="entry name" value="AAA_3"/>
    <property type="match status" value="1"/>
</dbReference>
<protein>
    <submittedName>
        <fullName evidence="3">MoxR family ATPase</fullName>
    </submittedName>
</protein>
<dbReference type="Proteomes" id="UP001652431">
    <property type="component" value="Unassembled WGS sequence"/>
</dbReference>
<name>A0ABT2RM48_9FIRM</name>
<dbReference type="InterPro" id="IPR041628">
    <property type="entry name" value="ChlI/MoxR_AAA_lid"/>
</dbReference>
<dbReference type="PANTHER" id="PTHR42759:SF5">
    <property type="entry name" value="METHANOL DEHYDROGENASE REGULATOR"/>
    <property type="match status" value="1"/>
</dbReference>
<proteinExistence type="predicted"/>
<dbReference type="Gene3D" id="1.10.8.80">
    <property type="entry name" value="Magnesium chelatase subunit I, C-Terminal domain"/>
    <property type="match status" value="1"/>
</dbReference>
<gene>
    <name evidence="3" type="ORF">OCV99_07835</name>
</gene>